<reference evidence="5 6" key="1">
    <citation type="submission" date="2018-04" db="EMBL/GenBank/DDBJ databases">
        <authorList>
            <person name="Zhang X."/>
            <person name="Yuan J."/>
            <person name="Li F."/>
            <person name="Xiang J."/>
        </authorList>
    </citation>
    <scope>NUCLEOTIDE SEQUENCE [LARGE SCALE GENOMIC DNA]</scope>
    <source>
        <tissue evidence="5">Muscle</tissue>
    </source>
</reference>
<protein>
    <submittedName>
        <fullName evidence="5">Single VWC domain protein 3</fullName>
    </submittedName>
</protein>
<dbReference type="EMBL" id="QCYY01002126">
    <property type="protein sequence ID" value="ROT72607.1"/>
    <property type="molecule type" value="Genomic_DNA"/>
</dbReference>
<evidence type="ECO:0000313" key="6">
    <source>
        <dbReference type="Proteomes" id="UP000283509"/>
    </source>
</evidence>
<evidence type="ECO:0000256" key="1">
    <source>
        <dbReference type="ARBA" id="ARBA00004613"/>
    </source>
</evidence>
<dbReference type="GO" id="GO:0005576">
    <property type="term" value="C:extracellular region"/>
    <property type="evidence" value="ECO:0007669"/>
    <property type="project" value="UniProtKB-SubCell"/>
</dbReference>
<keyword evidence="6" id="KW-1185">Reference proteome</keyword>
<dbReference type="OrthoDB" id="6358171at2759"/>
<dbReference type="Proteomes" id="UP000283509">
    <property type="component" value="Unassembled WGS sequence"/>
</dbReference>
<sequence>MASLLRVLFFLAVVGASFAALFRGKAAVHKDFPGKCYVARLKIGFNPGSSWPVTGKCAKRTCYEEDGELYFEEASCGVEVLPANCRIVQEKSLPYPSCCPRLDCGKTKTKG</sequence>
<keyword evidence="3" id="KW-0732">Signal</keyword>
<comment type="subcellular location">
    <subcellularLocation>
        <location evidence="1">Secreted</location>
    </subcellularLocation>
</comment>
<organism evidence="5 6">
    <name type="scientific">Penaeus vannamei</name>
    <name type="common">Whiteleg shrimp</name>
    <name type="synonym">Litopenaeus vannamei</name>
    <dbReference type="NCBI Taxonomy" id="6689"/>
    <lineage>
        <taxon>Eukaryota</taxon>
        <taxon>Metazoa</taxon>
        <taxon>Ecdysozoa</taxon>
        <taxon>Arthropoda</taxon>
        <taxon>Crustacea</taxon>
        <taxon>Multicrustacea</taxon>
        <taxon>Malacostraca</taxon>
        <taxon>Eumalacostraca</taxon>
        <taxon>Eucarida</taxon>
        <taxon>Decapoda</taxon>
        <taxon>Dendrobranchiata</taxon>
        <taxon>Penaeoidea</taxon>
        <taxon>Penaeidae</taxon>
        <taxon>Penaeus</taxon>
    </lineage>
</organism>
<dbReference type="PANTHER" id="PTHR39957:SF1">
    <property type="entry name" value="AT09846P1-RELATED"/>
    <property type="match status" value="1"/>
</dbReference>
<evidence type="ECO:0000256" key="3">
    <source>
        <dbReference type="SAM" id="SignalP"/>
    </source>
</evidence>
<keyword evidence="2" id="KW-0964">Secreted</keyword>
<dbReference type="Pfam" id="PF15430">
    <property type="entry name" value="SVWC"/>
    <property type="match status" value="1"/>
</dbReference>
<feature type="signal peptide" evidence="3">
    <location>
        <begin position="1"/>
        <end position="19"/>
    </location>
</feature>
<evidence type="ECO:0000313" key="5">
    <source>
        <dbReference type="EMBL" id="ROT72607.1"/>
    </source>
</evidence>
<dbReference type="PANTHER" id="PTHR39957">
    <property type="entry name" value="AT09846P1-RELATED"/>
    <property type="match status" value="1"/>
</dbReference>
<gene>
    <name evidence="5" type="ORF">C7M84_008968</name>
</gene>
<reference evidence="5 6" key="2">
    <citation type="submission" date="2019-01" db="EMBL/GenBank/DDBJ databases">
        <title>The decoding of complex shrimp genome reveals the adaptation for benthos swimmer, frequently molting mechanism and breeding impact on genome.</title>
        <authorList>
            <person name="Sun Y."/>
            <person name="Gao Y."/>
            <person name="Yu Y."/>
        </authorList>
    </citation>
    <scope>NUCLEOTIDE SEQUENCE [LARGE SCALE GENOMIC DNA]</scope>
    <source>
        <tissue evidence="5">Muscle</tissue>
    </source>
</reference>
<comment type="caution">
    <text evidence="5">The sequence shown here is derived from an EMBL/GenBank/DDBJ whole genome shotgun (WGS) entry which is preliminary data.</text>
</comment>
<dbReference type="InterPro" id="IPR053308">
    <property type="entry name" value="Vago-like"/>
</dbReference>
<evidence type="ECO:0000259" key="4">
    <source>
        <dbReference type="SMART" id="SM01318"/>
    </source>
</evidence>
<accession>A0A3R7PNZ9</accession>
<dbReference type="InterPro" id="IPR029277">
    <property type="entry name" value="SVWC_dom"/>
</dbReference>
<feature type="chain" id="PRO_5018633852" evidence="3">
    <location>
        <begin position="20"/>
        <end position="111"/>
    </location>
</feature>
<proteinExistence type="predicted"/>
<dbReference type="AlphaFoldDB" id="A0A3R7PNZ9"/>
<evidence type="ECO:0000256" key="2">
    <source>
        <dbReference type="ARBA" id="ARBA00022525"/>
    </source>
</evidence>
<feature type="domain" description="Single" evidence="4">
    <location>
        <begin position="36"/>
        <end position="104"/>
    </location>
</feature>
<name>A0A3R7PNZ9_PENVA</name>
<dbReference type="SMART" id="SM01318">
    <property type="entry name" value="SVWC"/>
    <property type="match status" value="1"/>
</dbReference>